<dbReference type="InterPro" id="IPR025420">
    <property type="entry name" value="DUF4143"/>
</dbReference>
<organism evidence="3 4">
    <name type="scientific">Holdemania filiformis DSM 12042</name>
    <dbReference type="NCBI Taxonomy" id="545696"/>
    <lineage>
        <taxon>Bacteria</taxon>
        <taxon>Bacillati</taxon>
        <taxon>Bacillota</taxon>
        <taxon>Erysipelotrichia</taxon>
        <taxon>Erysipelotrichales</taxon>
        <taxon>Erysipelotrichaceae</taxon>
        <taxon>Holdemania</taxon>
    </lineage>
</organism>
<proteinExistence type="predicted"/>
<feature type="domain" description="DUF4143" evidence="2">
    <location>
        <begin position="239"/>
        <end position="415"/>
    </location>
</feature>
<dbReference type="EMBL" id="ACCF01000255">
    <property type="protein sequence ID" value="EEF65808.1"/>
    <property type="molecule type" value="Genomic_DNA"/>
</dbReference>
<dbReference type="PANTHER" id="PTHR33295">
    <property type="entry name" value="ATPASE"/>
    <property type="match status" value="1"/>
</dbReference>
<dbReference type="Pfam" id="PF13173">
    <property type="entry name" value="AAA_14"/>
    <property type="match status" value="1"/>
</dbReference>
<evidence type="ECO:0000259" key="2">
    <source>
        <dbReference type="Pfam" id="PF13635"/>
    </source>
</evidence>
<dbReference type="SUPFAM" id="SSF52540">
    <property type="entry name" value="P-loop containing nucleoside triphosphate hydrolases"/>
    <property type="match status" value="1"/>
</dbReference>
<dbReference type="AlphaFoldDB" id="B9YDZ4"/>
<dbReference type="Pfam" id="PF13635">
    <property type="entry name" value="DUF4143"/>
    <property type="match status" value="1"/>
</dbReference>
<dbReference type="Proteomes" id="UP000005950">
    <property type="component" value="Unassembled WGS sequence"/>
</dbReference>
<feature type="domain" description="AAA" evidence="1">
    <location>
        <begin position="31"/>
        <end position="166"/>
    </location>
</feature>
<evidence type="ECO:0000313" key="4">
    <source>
        <dbReference type="Proteomes" id="UP000005950"/>
    </source>
</evidence>
<dbReference type="PANTHER" id="PTHR33295:SF7">
    <property type="entry name" value="ATPASE"/>
    <property type="match status" value="1"/>
</dbReference>
<dbReference type="eggNOG" id="COG1373">
    <property type="taxonomic scope" value="Bacteria"/>
</dbReference>
<protein>
    <submittedName>
        <fullName evidence="3">Uncharacterized protein</fullName>
    </submittedName>
</protein>
<reference evidence="3 4" key="2">
    <citation type="submission" date="2009-02" db="EMBL/GenBank/DDBJ databases">
        <title>Draft genome sequence of Holdemania filiformis DSM 12042.</title>
        <authorList>
            <person name="Sudarsanam P."/>
            <person name="Ley R."/>
            <person name="Guruge J."/>
            <person name="Turnbaugh P.J."/>
            <person name="Mahowald M."/>
            <person name="Liep D."/>
            <person name="Gordon J."/>
        </authorList>
    </citation>
    <scope>NUCLEOTIDE SEQUENCE [LARGE SCALE GENOMIC DNA]</scope>
    <source>
        <strain evidence="3 4">DSM 12042</strain>
    </source>
</reference>
<dbReference type="InterPro" id="IPR041682">
    <property type="entry name" value="AAA_14"/>
</dbReference>
<evidence type="ECO:0000313" key="3">
    <source>
        <dbReference type="EMBL" id="EEF65808.1"/>
    </source>
</evidence>
<comment type="caution">
    <text evidence="3">The sequence shown here is derived from an EMBL/GenBank/DDBJ whole genome shotgun (WGS) entry which is preliminary data.</text>
</comment>
<evidence type="ECO:0000259" key="1">
    <source>
        <dbReference type="Pfam" id="PF13173"/>
    </source>
</evidence>
<sequence>MRIIEWEDKVMILKRKIYDKLLKWKQETNGEKAILIEGARRIGKSTIAQEFAKNEYDSYILIDFAKKDKEVELYFEKFLNDMNTLFMMLQAHFGVQLQKRKSVIIFDEVQMFPQARAAIKYLVADGRYDYIETGSLISIKENVKNIVIPSEERHISMYPLDFEEFCDALNEKVIIEYIKKCFHERKPLEESLHKKAMLLFKQYMLVGGMPMSIIKFIENDKSFFEADKEKRDILKLYREDIMKINAQYRSKVLAIFDQIPGLLSKHEKRVVFKEIKEGSQADQYEETFFWLADSMISNECFLCSDPSVGLSINEVRTYVKCYLGDTGLLVSHAFDENELLEDEVYKQILLDKLSLNKGMFYENMIAQMLVSNNHKLYFYTHYNEEKHRNDIEIDFLLSNNSKLKYKLFPIEVKSGKKYTINSLLRFKEKYNDRIGECYIIHPKNLSIKDEIICIPAYMTFLL</sequence>
<accession>B9YDZ4</accession>
<dbReference type="Gene3D" id="3.40.50.300">
    <property type="entry name" value="P-loop containing nucleotide triphosphate hydrolases"/>
    <property type="match status" value="1"/>
</dbReference>
<dbReference type="HOGENOM" id="CLU_047370_0_0_9"/>
<dbReference type="STRING" id="545696.HOLDEFILI_04068"/>
<gene>
    <name evidence="3" type="ORF">HOLDEFILI_04068</name>
</gene>
<dbReference type="InterPro" id="IPR027417">
    <property type="entry name" value="P-loop_NTPase"/>
</dbReference>
<name>B9YDZ4_9FIRM</name>
<reference evidence="3 4" key="1">
    <citation type="submission" date="2008-12" db="EMBL/GenBank/DDBJ databases">
        <authorList>
            <person name="Fulton L."/>
            <person name="Clifton S."/>
            <person name="Fulton B."/>
            <person name="Xu J."/>
            <person name="Minx P."/>
            <person name="Pepin K.H."/>
            <person name="Johnson M."/>
            <person name="Bhonagiri V."/>
            <person name="Nash W.E."/>
            <person name="Mardis E.R."/>
            <person name="Wilson R.K."/>
        </authorList>
    </citation>
    <scope>NUCLEOTIDE SEQUENCE [LARGE SCALE GENOMIC DNA]</scope>
    <source>
        <strain evidence="3 4">DSM 12042</strain>
    </source>
</reference>